<evidence type="ECO:0000313" key="2">
    <source>
        <dbReference type="Proteomes" id="UP000053477"/>
    </source>
</evidence>
<dbReference type="OrthoDB" id="412006at2759"/>
<dbReference type="EMBL" id="KQ085949">
    <property type="protein sequence ID" value="KLO14093.1"/>
    <property type="molecule type" value="Genomic_DNA"/>
</dbReference>
<organism evidence="1 2">
    <name type="scientific">Schizopora paradoxa</name>
    <dbReference type="NCBI Taxonomy" id="27342"/>
    <lineage>
        <taxon>Eukaryota</taxon>
        <taxon>Fungi</taxon>
        <taxon>Dikarya</taxon>
        <taxon>Basidiomycota</taxon>
        <taxon>Agaricomycotina</taxon>
        <taxon>Agaricomycetes</taxon>
        <taxon>Hymenochaetales</taxon>
        <taxon>Schizoporaceae</taxon>
        <taxon>Schizopora</taxon>
    </lineage>
</organism>
<accession>A0A0H2RXB3</accession>
<dbReference type="InParanoid" id="A0A0H2RXB3"/>
<dbReference type="STRING" id="27342.A0A0H2RXB3"/>
<evidence type="ECO:0000313" key="1">
    <source>
        <dbReference type="EMBL" id="KLO14093.1"/>
    </source>
</evidence>
<name>A0A0H2RXB3_9AGAM</name>
<dbReference type="Proteomes" id="UP000053477">
    <property type="component" value="Unassembled WGS sequence"/>
</dbReference>
<evidence type="ECO:0008006" key="3">
    <source>
        <dbReference type="Google" id="ProtNLM"/>
    </source>
</evidence>
<keyword evidence="2" id="KW-1185">Reference proteome</keyword>
<dbReference type="AlphaFoldDB" id="A0A0H2RXB3"/>
<gene>
    <name evidence="1" type="ORF">SCHPADRAFT_827037</name>
</gene>
<proteinExistence type="predicted"/>
<feature type="non-terminal residue" evidence="1">
    <location>
        <position position="132"/>
    </location>
</feature>
<protein>
    <recommendedName>
        <fullName evidence="3">Reverse transcriptase domain-containing protein</fullName>
    </recommendedName>
</protein>
<sequence length="132" mass="14914">MRPQTDAGRARIPALKREVDGQSENVVENEEKSSLFFNKFFIPPADPAAASIPRRPKYPKPAFKLEAITDRQIDMAVRQLAPYKAPGPNGVPNVVFKKAREVLVPYLGRIFRASVALNHYIEEWKVTRTVVI</sequence>
<reference evidence="1 2" key="1">
    <citation type="submission" date="2015-04" db="EMBL/GenBank/DDBJ databases">
        <title>Complete genome sequence of Schizopora paradoxa KUC8140, a cosmopolitan wood degrader in East Asia.</title>
        <authorList>
            <consortium name="DOE Joint Genome Institute"/>
            <person name="Min B."/>
            <person name="Park H."/>
            <person name="Jang Y."/>
            <person name="Kim J.-J."/>
            <person name="Kim K.H."/>
            <person name="Pangilinan J."/>
            <person name="Lipzen A."/>
            <person name="Riley R."/>
            <person name="Grigoriev I.V."/>
            <person name="Spatafora J.W."/>
            <person name="Choi I.-G."/>
        </authorList>
    </citation>
    <scope>NUCLEOTIDE SEQUENCE [LARGE SCALE GENOMIC DNA]</scope>
    <source>
        <strain evidence="1 2">KUC8140</strain>
    </source>
</reference>